<evidence type="ECO:0000256" key="1">
    <source>
        <dbReference type="SAM" id="MobiDB-lite"/>
    </source>
</evidence>
<proteinExistence type="predicted"/>
<dbReference type="EnsemblPlants" id="OGLUM01G28090.1">
    <property type="protein sequence ID" value="OGLUM01G28090.1"/>
    <property type="gene ID" value="OGLUM01G28090"/>
</dbReference>
<dbReference type="AlphaFoldDB" id="A0A0D9YCA7"/>
<dbReference type="Proteomes" id="UP000026961">
    <property type="component" value="Chromosome 1"/>
</dbReference>
<dbReference type="Gramene" id="OGLUM01G28090.1">
    <property type="protein sequence ID" value="OGLUM01G28090.1"/>
    <property type="gene ID" value="OGLUM01G28090"/>
</dbReference>
<dbReference type="HOGENOM" id="CLU_2041668_0_0_1"/>
<keyword evidence="3" id="KW-1185">Reference proteome</keyword>
<protein>
    <submittedName>
        <fullName evidence="2">Uncharacterized protein</fullName>
    </submittedName>
</protein>
<sequence>MSKCSFNLFFSSSSSSLLLPAGYRGEGRRRAPVLRWLNGLDGDVQAITHPGRVEEGRGREEDGRNGGDKSTAPATKGGGCGGWFRRGKERGNWKNEFTSARQARWCKDLASGIPVREISRR</sequence>
<reference evidence="2" key="2">
    <citation type="submission" date="2015-04" db="UniProtKB">
        <authorList>
            <consortium name="EnsemblPlants"/>
        </authorList>
    </citation>
    <scope>IDENTIFICATION</scope>
</reference>
<name>A0A0D9YCA7_9ORYZ</name>
<reference evidence="2" key="3">
    <citation type="submission" date="2018-05" db="EMBL/GenBank/DDBJ databases">
        <title>OgluRS3 (Oryza glumaepatula Reference Sequence Version 3).</title>
        <authorList>
            <person name="Zhang J."/>
            <person name="Kudrna D."/>
            <person name="Lee S."/>
            <person name="Talag J."/>
            <person name="Welchert J."/>
            <person name="Wing R.A."/>
        </authorList>
    </citation>
    <scope>NUCLEOTIDE SEQUENCE [LARGE SCALE GENOMIC DNA]</scope>
</reference>
<accession>A0A0D9YCA7</accession>
<evidence type="ECO:0000313" key="2">
    <source>
        <dbReference type="EnsemblPlants" id="OGLUM01G28090.1"/>
    </source>
</evidence>
<organism evidence="2">
    <name type="scientific">Oryza glumipatula</name>
    <dbReference type="NCBI Taxonomy" id="40148"/>
    <lineage>
        <taxon>Eukaryota</taxon>
        <taxon>Viridiplantae</taxon>
        <taxon>Streptophyta</taxon>
        <taxon>Embryophyta</taxon>
        <taxon>Tracheophyta</taxon>
        <taxon>Spermatophyta</taxon>
        <taxon>Magnoliopsida</taxon>
        <taxon>Liliopsida</taxon>
        <taxon>Poales</taxon>
        <taxon>Poaceae</taxon>
        <taxon>BOP clade</taxon>
        <taxon>Oryzoideae</taxon>
        <taxon>Oryzeae</taxon>
        <taxon>Oryzinae</taxon>
        <taxon>Oryza</taxon>
    </lineage>
</organism>
<feature type="region of interest" description="Disordered" evidence="1">
    <location>
        <begin position="47"/>
        <end position="87"/>
    </location>
</feature>
<feature type="compositionally biased region" description="Basic and acidic residues" evidence="1">
    <location>
        <begin position="51"/>
        <end position="67"/>
    </location>
</feature>
<reference evidence="2" key="1">
    <citation type="submission" date="2013-08" db="EMBL/GenBank/DDBJ databases">
        <title>Oryza genome evolution.</title>
        <authorList>
            <person name="Wing R.A."/>
            <person name="Panaud O."/>
            <person name="Oliveira A.C."/>
        </authorList>
    </citation>
    <scope>NUCLEOTIDE SEQUENCE</scope>
</reference>
<evidence type="ECO:0000313" key="3">
    <source>
        <dbReference type="Proteomes" id="UP000026961"/>
    </source>
</evidence>